<evidence type="ECO:0000313" key="5">
    <source>
        <dbReference type="Proteomes" id="UP000274429"/>
    </source>
</evidence>
<dbReference type="Pfam" id="PF12349">
    <property type="entry name" value="Sterol-sensing"/>
    <property type="match status" value="2"/>
</dbReference>
<name>A0A0R3WYR0_HYDTA</name>
<feature type="compositionally biased region" description="Acidic residues" evidence="1">
    <location>
        <begin position="65"/>
        <end position="81"/>
    </location>
</feature>
<feature type="transmembrane region" description="Helical" evidence="2">
    <location>
        <begin position="33"/>
        <end position="53"/>
    </location>
</feature>
<feature type="compositionally biased region" description="Basic and acidic residues" evidence="1">
    <location>
        <begin position="138"/>
        <end position="154"/>
    </location>
</feature>
<protein>
    <submittedName>
        <fullName evidence="6">SSD domain-containing protein</fullName>
    </submittedName>
</protein>
<feature type="transmembrane region" description="Helical" evidence="2">
    <location>
        <begin position="7"/>
        <end position="27"/>
    </location>
</feature>
<dbReference type="AlphaFoldDB" id="A0A0R3WYR0"/>
<dbReference type="PROSITE" id="PS50156">
    <property type="entry name" value="SSD"/>
    <property type="match status" value="1"/>
</dbReference>
<gene>
    <name evidence="4" type="ORF">TTAC_LOCUS5885</name>
</gene>
<keyword evidence="2" id="KW-1133">Transmembrane helix</keyword>
<dbReference type="WBParaSite" id="TTAC_0000590001-mRNA-1">
    <property type="protein sequence ID" value="TTAC_0000590001-mRNA-1"/>
    <property type="gene ID" value="TTAC_0000590001"/>
</dbReference>
<keyword evidence="2" id="KW-0812">Transmembrane</keyword>
<evidence type="ECO:0000313" key="4">
    <source>
        <dbReference type="EMBL" id="VDM27886.1"/>
    </source>
</evidence>
<keyword evidence="5" id="KW-1185">Reference proteome</keyword>
<feature type="domain" description="SSD" evidence="3">
    <location>
        <begin position="7"/>
        <end position="228"/>
    </location>
</feature>
<dbReference type="STRING" id="6205.A0A0R3WYR0"/>
<feature type="region of interest" description="Disordered" evidence="1">
    <location>
        <begin position="65"/>
        <end position="90"/>
    </location>
</feature>
<dbReference type="Proteomes" id="UP000274429">
    <property type="component" value="Unassembled WGS sequence"/>
</dbReference>
<feature type="compositionally biased region" description="Basic residues" evidence="1">
    <location>
        <begin position="128"/>
        <end position="137"/>
    </location>
</feature>
<dbReference type="PANTHER" id="PTHR45727">
    <property type="entry name" value="NPC INTRACELLULAR CHOLESTEROL TRANSPORTER 1"/>
    <property type="match status" value="1"/>
</dbReference>
<sequence>MWRPWDVGGVSIVLASVFSSIGLWSYLGVPATLIIIEVIPFLVLAVGVDNIFIMVQDFLMHDEEEVDDDDDDDDDDDEEEGVYGSRESMANDANDVVEEGTASSGGGCVGGGVGGCVGGKVKGSGHCLRRQHRRLRRRREEENGGGGDKSEVRKGAAGLAPVEARIAKTMGRVGPSMFLSSLAESVAFFCGTLTKSDCWWHHFYCYPLRSSCGDGAEGQRFGAISSVT</sequence>
<dbReference type="PANTHER" id="PTHR45727:SF2">
    <property type="entry name" value="NPC INTRACELLULAR CHOLESTEROL TRANSPORTER 1"/>
    <property type="match status" value="1"/>
</dbReference>
<dbReference type="EMBL" id="UYWX01009559">
    <property type="protein sequence ID" value="VDM27886.1"/>
    <property type="molecule type" value="Genomic_DNA"/>
</dbReference>
<evidence type="ECO:0000313" key="6">
    <source>
        <dbReference type="WBParaSite" id="TTAC_0000590001-mRNA-1"/>
    </source>
</evidence>
<organism evidence="6">
    <name type="scientific">Hydatigena taeniaeformis</name>
    <name type="common">Feline tapeworm</name>
    <name type="synonym">Taenia taeniaeformis</name>
    <dbReference type="NCBI Taxonomy" id="6205"/>
    <lineage>
        <taxon>Eukaryota</taxon>
        <taxon>Metazoa</taxon>
        <taxon>Spiralia</taxon>
        <taxon>Lophotrochozoa</taxon>
        <taxon>Platyhelminthes</taxon>
        <taxon>Cestoda</taxon>
        <taxon>Eucestoda</taxon>
        <taxon>Cyclophyllidea</taxon>
        <taxon>Taeniidae</taxon>
        <taxon>Hydatigera</taxon>
    </lineage>
</organism>
<accession>A0A0R3WYR0</accession>
<reference evidence="4 5" key="2">
    <citation type="submission" date="2018-11" db="EMBL/GenBank/DDBJ databases">
        <authorList>
            <consortium name="Pathogen Informatics"/>
        </authorList>
    </citation>
    <scope>NUCLEOTIDE SEQUENCE [LARGE SCALE GENOMIC DNA]</scope>
</reference>
<keyword evidence="2" id="KW-0472">Membrane</keyword>
<dbReference type="GO" id="GO:0032934">
    <property type="term" value="F:sterol binding"/>
    <property type="evidence" value="ECO:0007669"/>
    <property type="project" value="TreeGrafter"/>
</dbReference>
<dbReference type="GO" id="GO:0016020">
    <property type="term" value="C:membrane"/>
    <property type="evidence" value="ECO:0007669"/>
    <property type="project" value="TreeGrafter"/>
</dbReference>
<dbReference type="OrthoDB" id="6284175at2759"/>
<evidence type="ECO:0000256" key="2">
    <source>
        <dbReference type="SAM" id="Phobius"/>
    </source>
</evidence>
<dbReference type="GO" id="GO:0015918">
    <property type="term" value="P:sterol transport"/>
    <property type="evidence" value="ECO:0007669"/>
    <property type="project" value="TreeGrafter"/>
</dbReference>
<feature type="region of interest" description="Disordered" evidence="1">
    <location>
        <begin position="128"/>
        <end position="156"/>
    </location>
</feature>
<evidence type="ECO:0000256" key="1">
    <source>
        <dbReference type="SAM" id="MobiDB-lite"/>
    </source>
</evidence>
<dbReference type="InterPro" id="IPR053958">
    <property type="entry name" value="HMGCR/SNAP/NPC1-like_SSD"/>
</dbReference>
<proteinExistence type="predicted"/>
<reference evidence="6" key="1">
    <citation type="submission" date="2017-02" db="UniProtKB">
        <authorList>
            <consortium name="WormBaseParasite"/>
        </authorList>
    </citation>
    <scope>IDENTIFICATION</scope>
</reference>
<evidence type="ECO:0000259" key="3">
    <source>
        <dbReference type="PROSITE" id="PS50156"/>
    </source>
</evidence>
<dbReference type="InterPro" id="IPR000731">
    <property type="entry name" value="SSD"/>
</dbReference>